<evidence type="ECO:0000313" key="3">
    <source>
        <dbReference type="Proteomes" id="UP001215280"/>
    </source>
</evidence>
<gene>
    <name evidence="2" type="ORF">DFH07DRAFT_958112</name>
</gene>
<organism evidence="2 3">
    <name type="scientific">Mycena maculata</name>
    <dbReference type="NCBI Taxonomy" id="230809"/>
    <lineage>
        <taxon>Eukaryota</taxon>
        <taxon>Fungi</taxon>
        <taxon>Dikarya</taxon>
        <taxon>Basidiomycota</taxon>
        <taxon>Agaricomycotina</taxon>
        <taxon>Agaricomycetes</taxon>
        <taxon>Agaricomycetidae</taxon>
        <taxon>Agaricales</taxon>
        <taxon>Marasmiineae</taxon>
        <taxon>Mycenaceae</taxon>
        <taxon>Mycena</taxon>
    </lineage>
</organism>
<keyword evidence="3" id="KW-1185">Reference proteome</keyword>
<comment type="caution">
    <text evidence="2">The sequence shown here is derived from an EMBL/GenBank/DDBJ whole genome shotgun (WGS) entry which is preliminary data.</text>
</comment>
<dbReference type="Proteomes" id="UP001215280">
    <property type="component" value="Unassembled WGS sequence"/>
</dbReference>
<proteinExistence type="predicted"/>
<protein>
    <submittedName>
        <fullName evidence="2">Uncharacterized protein</fullName>
    </submittedName>
</protein>
<reference evidence="2" key="1">
    <citation type="submission" date="2023-03" db="EMBL/GenBank/DDBJ databases">
        <title>Massive genome expansion in bonnet fungi (Mycena s.s.) driven by repeated elements and novel gene families across ecological guilds.</title>
        <authorList>
            <consortium name="Lawrence Berkeley National Laboratory"/>
            <person name="Harder C.B."/>
            <person name="Miyauchi S."/>
            <person name="Viragh M."/>
            <person name="Kuo A."/>
            <person name="Thoen E."/>
            <person name="Andreopoulos B."/>
            <person name="Lu D."/>
            <person name="Skrede I."/>
            <person name="Drula E."/>
            <person name="Henrissat B."/>
            <person name="Morin E."/>
            <person name="Kohler A."/>
            <person name="Barry K."/>
            <person name="LaButti K."/>
            <person name="Morin E."/>
            <person name="Salamov A."/>
            <person name="Lipzen A."/>
            <person name="Mereny Z."/>
            <person name="Hegedus B."/>
            <person name="Baldrian P."/>
            <person name="Stursova M."/>
            <person name="Weitz H."/>
            <person name="Taylor A."/>
            <person name="Grigoriev I.V."/>
            <person name="Nagy L.G."/>
            <person name="Martin F."/>
            <person name="Kauserud H."/>
        </authorList>
    </citation>
    <scope>NUCLEOTIDE SEQUENCE</scope>
    <source>
        <strain evidence="2">CBHHK188m</strain>
    </source>
</reference>
<feature type="region of interest" description="Disordered" evidence="1">
    <location>
        <begin position="210"/>
        <end position="231"/>
    </location>
</feature>
<accession>A0AAD7JB29</accession>
<sequence>MYKHLEHNMKVIFKSSELGAHHDWVSATTFDELVTKIDEWWGMVFKWMDDMAAARRALGHLYLPPVLENRIGGVVVLFVVAQPPHLCTSVWQVLSTDSTQVWMMPCIATQPHDIIYAPLKFARALFPTRLLDFSLYPSSTFNSDSPEEAAHRMDDEPARLRLVCTMFLHMLHLHNLPLPPWESEYILRLLAARRPAFERAARMDDIHAKAADERATSDAGVEGSTPSLPQRADSGFLPMRIIMLYARVAPVIGHDKIAAGTECQPLFGLTCPGLHFLSFAVISLDSLALGLCSLQPSSTSSLHLLPPLWLPQDLIQPLWAF</sequence>
<evidence type="ECO:0000313" key="2">
    <source>
        <dbReference type="EMBL" id="KAJ7758969.1"/>
    </source>
</evidence>
<evidence type="ECO:0000256" key="1">
    <source>
        <dbReference type="SAM" id="MobiDB-lite"/>
    </source>
</evidence>
<name>A0AAD7JB29_9AGAR</name>
<dbReference type="AlphaFoldDB" id="A0AAD7JB29"/>
<dbReference type="EMBL" id="JARJLG010000053">
    <property type="protein sequence ID" value="KAJ7758969.1"/>
    <property type="molecule type" value="Genomic_DNA"/>
</dbReference>